<dbReference type="PANTHER" id="PTHR38730:SF1">
    <property type="entry name" value="SLL7028 PROTEIN"/>
    <property type="match status" value="1"/>
</dbReference>
<dbReference type="InterPro" id="IPR018698">
    <property type="entry name" value="VWA-like_dom"/>
</dbReference>
<reference evidence="4" key="1">
    <citation type="submission" date="2018-06" db="EMBL/GenBank/DDBJ databases">
        <authorList>
            <person name="Zhirakovskaya E."/>
        </authorList>
    </citation>
    <scope>NUCLEOTIDE SEQUENCE</scope>
</reference>
<dbReference type="Pfam" id="PF09967">
    <property type="entry name" value="DUF2201"/>
    <property type="match status" value="1"/>
</dbReference>
<sequence>MDNDAPTDVELKLSAARTKLIIDKPFLGALVLRLPMIKADPRWCKRTATDAKSFYYNEKYINSLSLEQTQFILAHEALHCALSHFARRVHRIKHRWDLACDFAINPMLMKDGLTPPPESLYLKAYEGMTAEEIYPLLEDNDNKETQDQHVYDDSDESGDDLQGNDDDPLKEVPKEKPKSDPDKSKEGEHPPKDPFNNKPDENGEGDQQSSQQSDSQKKKNQGDSDSGAKNSEKAPPLQNEQANQHQDNLETKQESDRGAAQPKPLNHDERENLNVQWKQRMAGAAQSAMQAGKLGDDMARMIDFLLQPELPWRNLLAQYMTSIARDDYSYARPNSRRGDPAIFPSLRSAQINIVVALDTSGSIANSEIREFVSEIDAIKSLMRAQITLHTCDSSLNVDGPWRYEAWDEFKVPEKITGGGGTSFKPVFEWAEQQDMLPDLLVYFTDAEGDFPDYEPNFPVIWLVKGKTKVPFGNRVQLN</sequence>
<feature type="domain" description="Putative metallopeptidase" evidence="3">
    <location>
        <begin position="12"/>
        <end position="345"/>
    </location>
</feature>
<feature type="compositionally biased region" description="Basic and acidic residues" evidence="1">
    <location>
        <begin position="167"/>
        <end position="192"/>
    </location>
</feature>
<dbReference type="PANTHER" id="PTHR38730">
    <property type="entry name" value="SLL7028 PROTEIN"/>
    <property type="match status" value="1"/>
</dbReference>
<feature type="compositionally biased region" description="Low complexity" evidence="1">
    <location>
        <begin position="205"/>
        <end position="214"/>
    </location>
</feature>
<evidence type="ECO:0000256" key="1">
    <source>
        <dbReference type="SAM" id="MobiDB-lite"/>
    </source>
</evidence>
<name>A0A3B0ZWG3_9ZZZZ</name>
<organism evidence="4">
    <name type="scientific">hydrothermal vent metagenome</name>
    <dbReference type="NCBI Taxonomy" id="652676"/>
    <lineage>
        <taxon>unclassified sequences</taxon>
        <taxon>metagenomes</taxon>
        <taxon>ecological metagenomes</taxon>
    </lineage>
</organism>
<feature type="domain" description="VWA-like" evidence="2">
    <location>
        <begin position="353"/>
        <end position="477"/>
    </location>
</feature>
<feature type="region of interest" description="Disordered" evidence="1">
    <location>
        <begin position="145"/>
        <end position="269"/>
    </location>
</feature>
<gene>
    <name evidence="4" type="ORF">MNBD_GAMMA23-554</name>
</gene>
<dbReference type="InterPro" id="IPR036465">
    <property type="entry name" value="vWFA_dom_sf"/>
</dbReference>
<feature type="compositionally biased region" description="Basic and acidic residues" evidence="1">
    <location>
        <begin position="247"/>
        <end position="257"/>
    </location>
</feature>
<proteinExistence type="predicted"/>
<dbReference type="AlphaFoldDB" id="A0A3B0ZWG3"/>
<accession>A0A3B0ZWG3</accession>
<protein>
    <recommendedName>
        <fullName evidence="5">Sll7028 protein</fullName>
    </recommendedName>
</protein>
<dbReference type="SUPFAM" id="SSF53300">
    <property type="entry name" value="vWA-like"/>
    <property type="match status" value="1"/>
</dbReference>
<feature type="compositionally biased region" description="Acidic residues" evidence="1">
    <location>
        <begin position="153"/>
        <end position="166"/>
    </location>
</feature>
<dbReference type="InterPro" id="IPR025154">
    <property type="entry name" value="Put_metallopeptidase_dom"/>
</dbReference>
<evidence type="ECO:0000259" key="3">
    <source>
        <dbReference type="Pfam" id="PF13203"/>
    </source>
</evidence>
<evidence type="ECO:0008006" key="5">
    <source>
        <dbReference type="Google" id="ProtNLM"/>
    </source>
</evidence>
<evidence type="ECO:0000259" key="2">
    <source>
        <dbReference type="Pfam" id="PF09967"/>
    </source>
</evidence>
<dbReference type="EMBL" id="UOFT01000051">
    <property type="protein sequence ID" value="VAW96111.1"/>
    <property type="molecule type" value="Genomic_DNA"/>
</dbReference>
<dbReference type="Pfam" id="PF13203">
    <property type="entry name" value="DUF2201_N"/>
    <property type="match status" value="1"/>
</dbReference>
<evidence type="ECO:0000313" key="4">
    <source>
        <dbReference type="EMBL" id="VAW96111.1"/>
    </source>
</evidence>